<dbReference type="PANTHER" id="PTHR34477:SF1">
    <property type="entry name" value="UPF0213 PROTEIN YHBQ"/>
    <property type="match status" value="1"/>
</dbReference>
<keyword evidence="3" id="KW-0378">Hydrolase</keyword>
<evidence type="ECO:0000256" key="1">
    <source>
        <dbReference type="ARBA" id="ARBA00007435"/>
    </source>
</evidence>
<comment type="similarity">
    <text evidence="1">Belongs to the UPF0213 family.</text>
</comment>
<evidence type="ECO:0000313" key="3">
    <source>
        <dbReference type="EMBL" id="TCP26956.1"/>
    </source>
</evidence>
<reference evidence="3 4" key="1">
    <citation type="submission" date="2019-03" db="EMBL/GenBank/DDBJ databases">
        <title>Genomic Encyclopedia of Type Strains, Phase IV (KMG-IV): sequencing the most valuable type-strain genomes for metagenomic binning, comparative biology and taxonomic classification.</title>
        <authorList>
            <person name="Goeker M."/>
        </authorList>
    </citation>
    <scope>NUCLEOTIDE SEQUENCE [LARGE SCALE GENOMIC DNA]</scope>
    <source>
        <strain evidence="3 4">DSM 14836</strain>
    </source>
</reference>
<dbReference type="AlphaFoldDB" id="A0A4V2SME4"/>
<organism evidence="3 4">
    <name type="scientific">Tenacibaculum skagerrakense</name>
    <dbReference type="NCBI Taxonomy" id="186571"/>
    <lineage>
        <taxon>Bacteria</taxon>
        <taxon>Pseudomonadati</taxon>
        <taxon>Bacteroidota</taxon>
        <taxon>Flavobacteriia</taxon>
        <taxon>Flavobacteriales</taxon>
        <taxon>Flavobacteriaceae</taxon>
        <taxon>Tenacibaculum</taxon>
    </lineage>
</organism>
<dbReference type="InterPro" id="IPR000305">
    <property type="entry name" value="GIY-YIG_endonuc"/>
</dbReference>
<evidence type="ECO:0000313" key="4">
    <source>
        <dbReference type="Proteomes" id="UP000294564"/>
    </source>
</evidence>
<accession>A0A4V2SME4</accession>
<keyword evidence="3" id="KW-0540">Nuclease</keyword>
<dbReference type="Pfam" id="PF01541">
    <property type="entry name" value="GIY-YIG"/>
    <property type="match status" value="1"/>
</dbReference>
<protein>
    <submittedName>
        <fullName evidence="3">Putative endonuclease</fullName>
    </submittedName>
</protein>
<keyword evidence="3" id="KW-0255">Endonuclease</keyword>
<dbReference type="InterPro" id="IPR035901">
    <property type="entry name" value="GIY-YIG_endonuc_sf"/>
</dbReference>
<gene>
    <name evidence="3" type="ORF">EV195_102298</name>
</gene>
<dbReference type="GO" id="GO:0004519">
    <property type="term" value="F:endonuclease activity"/>
    <property type="evidence" value="ECO:0007669"/>
    <property type="project" value="UniProtKB-KW"/>
</dbReference>
<dbReference type="RefSeq" id="WP_132793847.1">
    <property type="nucleotide sequence ID" value="NZ_SLXM01000002.1"/>
</dbReference>
<feature type="domain" description="GIY-YIG" evidence="2">
    <location>
        <begin position="2"/>
        <end position="78"/>
    </location>
</feature>
<dbReference type="Gene3D" id="3.40.1440.10">
    <property type="entry name" value="GIY-YIG endonuclease"/>
    <property type="match status" value="1"/>
</dbReference>
<dbReference type="CDD" id="cd10456">
    <property type="entry name" value="GIY-YIG_UPF0213"/>
    <property type="match status" value="1"/>
</dbReference>
<dbReference type="OrthoDB" id="1495241at2"/>
<dbReference type="SMART" id="SM00465">
    <property type="entry name" value="GIYc"/>
    <property type="match status" value="1"/>
</dbReference>
<name>A0A4V2SME4_9FLAO</name>
<dbReference type="PROSITE" id="PS50164">
    <property type="entry name" value="GIY_YIG"/>
    <property type="match status" value="1"/>
</dbReference>
<dbReference type="SUPFAM" id="SSF82771">
    <property type="entry name" value="GIY-YIG endonuclease"/>
    <property type="match status" value="1"/>
</dbReference>
<keyword evidence="4" id="KW-1185">Reference proteome</keyword>
<dbReference type="Proteomes" id="UP000294564">
    <property type="component" value="Unassembled WGS sequence"/>
</dbReference>
<proteinExistence type="inferred from homology"/>
<comment type="caution">
    <text evidence="3">The sequence shown here is derived from an EMBL/GenBank/DDBJ whole genome shotgun (WGS) entry which is preliminary data.</text>
</comment>
<sequence>MKKYYVYIIECFDNLFYVGITNNISRRFEEHVEGLNKRCFTYKRRPLNLVFNQEFDDVIQAILFEKKVKKWSSKKKRALIEGDFDLIKVLSECRNATHYKYKP</sequence>
<evidence type="ECO:0000259" key="2">
    <source>
        <dbReference type="PROSITE" id="PS50164"/>
    </source>
</evidence>
<dbReference type="InterPro" id="IPR050190">
    <property type="entry name" value="UPF0213_domain"/>
</dbReference>
<dbReference type="PANTHER" id="PTHR34477">
    <property type="entry name" value="UPF0213 PROTEIN YHBQ"/>
    <property type="match status" value="1"/>
</dbReference>
<dbReference type="EMBL" id="SLXM01000002">
    <property type="protein sequence ID" value="TCP26956.1"/>
    <property type="molecule type" value="Genomic_DNA"/>
</dbReference>